<dbReference type="Gene3D" id="3.40.50.150">
    <property type="entry name" value="Vaccinia Virus protein VP39"/>
    <property type="match status" value="1"/>
</dbReference>
<protein>
    <recommendedName>
        <fullName evidence="4">S-adenosyl methyltransferase</fullName>
    </recommendedName>
</protein>
<dbReference type="SUPFAM" id="SSF53335">
    <property type="entry name" value="S-adenosyl-L-methionine-dependent methyltransferases"/>
    <property type="match status" value="1"/>
</dbReference>
<gene>
    <name evidence="2" type="ORF">CEP50_09745</name>
</gene>
<organism evidence="2 3">
    <name type="scientific">Actinopolyspora mortivallis</name>
    <dbReference type="NCBI Taxonomy" id="33906"/>
    <lineage>
        <taxon>Bacteria</taxon>
        <taxon>Bacillati</taxon>
        <taxon>Actinomycetota</taxon>
        <taxon>Actinomycetes</taxon>
        <taxon>Actinopolysporales</taxon>
        <taxon>Actinopolysporaceae</taxon>
        <taxon>Actinopolyspora</taxon>
    </lineage>
</organism>
<dbReference type="AlphaFoldDB" id="A0A2T0GWV9"/>
<evidence type="ECO:0000313" key="3">
    <source>
        <dbReference type="Proteomes" id="UP000239352"/>
    </source>
</evidence>
<sequence>MTDVRPPGVRGGGARGGPHRSSLSRMSGDMYARGVDMQCPSAARMFDYYLGGTANFAVDRQAVDRLLGEVPEVQVYARATRAFLGRMIRFLCDRGIDQFLDLGSGMPTVGNVHEVAQRRCPEARVAYVDIEPEVVAHSRQLLRGTERVTVTQADIRDPETVLAAPGVTELLDFSRPVAVLAVSILPYVSDEDDPPGIMARYRDSCPAGSYLAVSHGTALTMSAEQVHSSENAYRDTHTPVIMRDPERIRELLPGYELVEPGLVPLPEWRPEPDVNAAQDGTDSANGVAAVGYLPDEPLRAW</sequence>
<dbReference type="Proteomes" id="UP000239352">
    <property type="component" value="Unassembled WGS sequence"/>
</dbReference>
<dbReference type="InParanoid" id="A0A2T0GWV9"/>
<dbReference type="InterPro" id="IPR029063">
    <property type="entry name" value="SAM-dependent_MTases_sf"/>
</dbReference>
<evidence type="ECO:0008006" key="4">
    <source>
        <dbReference type="Google" id="ProtNLM"/>
    </source>
</evidence>
<keyword evidence="3" id="KW-1185">Reference proteome</keyword>
<reference evidence="2 3" key="1">
    <citation type="submission" date="2018-03" db="EMBL/GenBank/DDBJ databases">
        <title>Actinopolyspora mortivallis from Sahara, screening for active biomolecules.</title>
        <authorList>
            <person name="Selama O."/>
            <person name="Wellington E.M.H."/>
            <person name="Hacene H."/>
        </authorList>
    </citation>
    <scope>NUCLEOTIDE SEQUENCE [LARGE SCALE GENOMIC DNA]</scope>
    <source>
        <strain evidence="2 3">M5A</strain>
    </source>
</reference>
<dbReference type="EMBL" id="PVSR01000012">
    <property type="protein sequence ID" value="PRW63592.1"/>
    <property type="molecule type" value="Genomic_DNA"/>
</dbReference>
<evidence type="ECO:0000313" key="2">
    <source>
        <dbReference type="EMBL" id="PRW63592.1"/>
    </source>
</evidence>
<name>A0A2T0GWV9_ACTMO</name>
<dbReference type="InterPro" id="IPR006764">
    <property type="entry name" value="SAM_dep_MeTrfase_SAV2177_type"/>
</dbReference>
<proteinExistence type="predicted"/>
<dbReference type="PIRSF" id="PIRSF017393">
    <property type="entry name" value="MTase_SAV2177"/>
    <property type="match status" value="1"/>
</dbReference>
<dbReference type="STRING" id="1050202.GCA_000384035_03238"/>
<evidence type="ECO:0000256" key="1">
    <source>
        <dbReference type="SAM" id="MobiDB-lite"/>
    </source>
</evidence>
<dbReference type="Pfam" id="PF04672">
    <property type="entry name" value="Methyltransf_19"/>
    <property type="match status" value="1"/>
</dbReference>
<accession>A0A2T0GWV9</accession>
<feature type="region of interest" description="Disordered" evidence="1">
    <location>
        <begin position="1"/>
        <end position="25"/>
    </location>
</feature>
<comment type="caution">
    <text evidence="2">The sequence shown here is derived from an EMBL/GenBank/DDBJ whole genome shotgun (WGS) entry which is preliminary data.</text>
</comment>
<dbReference type="CDD" id="cd02440">
    <property type="entry name" value="AdoMet_MTases"/>
    <property type="match status" value="1"/>
</dbReference>